<dbReference type="Proteomes" id="UP000198741">
    <property type="component" value="Chromosome I"/>
</dbReference>
<keyword evidence="6" id="KW-1185">Reference proteome</keyword>
<dbReference type="SUPFAM" id="SSF46785">
    <property type="entry name" value="Winged helix' DNA-binding domain"/>
    <property type="match status" value="1"/>
</dbReference>
<dbReference type="Pfam" id="PF00455">
    <property type="entry name" value="DeoRC"/>
    <property type="match status" value="1"/>
</dbReference>
<dbReference type="SUPFAM" id="SSF100950">
    <property type="entry name" value="NagB/RpiA/CoA transferase-like"/>
    <property type="match status" value="1"/>
</dbReference>
<dbReference type="STRING" id="1090615.SAMN04515671_1671"/>
<dbReference type="InterPro" id="IPR014036">
    <property type="entry name" value="DeoR-like_C"/>
</dbReference>
<keyword evidence="5" id="KW-0238">DNA-binding</keyword>
<dbReference type="InterPro" id="IPR050313">
    <property type="entry name" value="Carb_Metab_HTH_regulators"/>
</dbReference>
<protein>
    <submittedName>
        <fullName evidence="5">DNA-binding transcriptional regulator of sugar metabolism, DeoR/GlpR family</fullName>
    </submittedName>
</protein>
<evidence type="ECO:0000256" key="2">
    <source>
        <dbReference type="ARBA" id="ARBA00023163"/>
    </source>
</evidence>
<feature type="compositionally biased region" description="Basic and acidic residues" evidence="3">
    <location>
        <begin position="257"/>
        <end position="269"/>
    </location>
</feature>
<feature type="region of interest" description="Disordered" evidence="3">
    <location>
        <begin position="236"/>
        <end position="269"/>
    </location>
</feature>
<name>A0A1H0LHH9_9ACTN</name>
<dbReference type="GO" id="GO:0003677">
    <property type="term" value="F:DNA binding"/>
    <property type="evidence" value="ECO:0007669"/>
    <property type="project" value="UniProtKB-KW"/>
</dbReference>
<evidence type="ECO:0000313" key="5">
    <source>
        <dbReference type="EMBL" id="SDO67687.1"/>
    </source>
</evidence>
<dbReference type="GO" id="GO:0003700">
    <property type="term" value="F:DNA-binding transcription factor activity"/>
    <property type="evidence" value="ECO:0007669"/>
    <property type="project" value="InterPro"/>
</dbReference>
<dbReference type="InterPro" id="IPR037171">
    <property type="entry name" value="NagB/RpiA_transferase-like"/>
</dbReference>
<evidence type="ECO:0000256" key="1">
    <source>
        <dbReference type="ARBA" id="ARBA00023015"/>
    </source>
</evidence>
<dbReference type="Pfam" id="PF08220">
    <property type="entry name" value="HTH_DeoR"/>
    <property type="match status" value="1"/>
</dbReference>
<keyword evidence="2" id="KW-0804">Transcription</keyword>
<dbReference type="SMART" id="SM01134">
    <property type="entry name" value="DeoRC"/>
    <property type="match status" value="1"/>
</dbReference>
<keyword evidence="1" id="KW-0805">Transcription regulation</keyword>
<gene>
    <name evidence="5" type="ORF">SAMN04515671_1671</name>
</gene>
<dbReference type="InterPro" id="IPR036390">
    <property type="entry name" value="WH_DNA-bd_sf"/>
</dbReference>
<evidence type="ECO:0000259" key="4">
    <source>
        <dbReference type="PROSITE" id="PS51000"/>
    </source>
</evidence>
<evidence type="ECO:0000313" key="6">
    <source>
        <dbReference type="Proteomes" id="UP000198741"/>
    </source>
</evidence>
<accession>A0A1H0LHH9</accession>
<evidence type="ECO:0000256" key="3">
    <source>
        <dbReference type="SAM" id="MobiDB-lite"/>
    </source>
</evidence>
<dbReference type="RefSeq" id="WP_090475554.1">
    <property type="nucleotide sequence ID" value="NZ_LT629710.1"/>
</dbReference>
<dbReference type="OrthoDB" id="7688673at2"/>
<proteinExistence type="predicted"/>
<dbReference type="PROSITE" id="PS51000">
    <property type="entry name" value="HTH_DEOR_2"/>
    <property type="match status" value="1"/>
</dbReference>
<dbReference type="PANTHER" id="PTHR30363:SF44">
    <property type="entry name" value="AGA OPERON TRANSCRIPTIONAL REPRESSOR-RELATED"/>
    <property type="match status" value="1"/>
</dbReference>
<dbReference type="EMBL" id="LT629710">
    <property type="protein sequence ID" value="SDO67687.1"/>
    <property type="molecule type" value="Genomic_DNA"/>
</dbReference>
<dbReference type="AlphaFoldDB" id="A0A1H0LHH9"/>
<dbReference type="InterPro" id="IPR001034">
    <property type="entry name" value="DeoR_HTH"/>
</dbReference>
<dbReference type="SMART" id="SM00420">
    <property type="entry name" value="HTH_DEOR"/>
    <property type="match status" value="1"/>
</dbReference>
<feature type="domain" description="HTH deoR-type" evidence="4">
    <location>
        <begin position="3"/>
        <end position="58"/>
    </location>
</feature>
<organism evidence="5 6">
    <name type="scientific">Nakamurella panacisegetis</name>
    <dbReference type="NCBI Taxonomy" id="1090615"/>
    <lineage>
        <taxon>Bacteria</taxon>
        <taxon>Bacillati</taxon>
        <taxon>Actinomycetota</taxon>
        <taxon>Actinomycetes</taxon>
        <taxon>Nakamurellales</taxon>
        <taxon>Nakamurellaceae</taxon>
        <taxon>Nakamurella</taxon>
    </lineage>
</organism>
<reference evidence="5 6" key="1">
    <citation type="submission" date="2016-10" db="EMBL/GenBank/DDBJ databases">
        <authorList>
            <person name="de Groot N.N."/>
        </authorList>
    </citation>
    <scope>NUCLEOTIDE SEQUENCE [LARGE SCALE GENOMIC DNA]</scope>
    <source>
        <strain evidence="6">P4-7,KCTC 19426,CECT 7604</strain>
    </source>
</reference>
<sequence>MNGHARRPVILRLLETSGAATLAQMATAAQCSVATARREVVRLARDGLVERCHGGAVLRTTAEQGAGSIHPAGFGWDAERAAGLAAADLVADGDTIIVGAGPAGEALARQLYTRSDLVVVTNSLAVARLLAVTSADVIVTAGVQQGGPQELTGAVARRSLDHLHVRRAFVGGDGFSTDRGLSHHSASSADITQAMTGAAREVVVLLGHSHIGIDARFVSTHPSSVTALVTDEMSAVEGPSLSRPWGASLSSPGQKSESSRRRSEIARTN</sequence>
<dbReference type="PANTHER" id="PTHR30363">
    <property type="entry name" value="HTH-TYPE TRANSCRIPTIONAL REGULATOR SRLR-RELATED"/>
    <property type="match status" value="1"/>
</dbReference>